<proteinExistence type="inferred from homology"/>
<dbReference type="EMBL" id="CP006652">
    <property type="protein sequence ID" value="AGT10954.1"/>
    <property type="molecule type" value="Genomic_DNA"/>
</dbReference>
<dbReference type="AlphaFoldDB" id="S5XTW0"/>
<dbReference type="GO" id="GO:0005829">
    <property type="term" value="C:cytosol"/>
    <property type="evidence" value="ECO:0007669"/>
    <property type="project" value="TreeGrafter"/>
</dbReference>
<keyword evidence="2" id="KW-0805">Transcription regulation</keyword>
<dbReference type="SUPFAM" id="SSF46785">
    <property type="entry name" value="Winged helix' DNA-binding domain"/>
    <property type="match status" value="1"/>
</dbReference>
<dbReference type="InterPro" id="IPR036388">
    <property type="entry name" value="WH-like_DNA-bd_sf"/>
</dbReference>
<dbReference type="OrthoDB" id="5297263at2"/>
<sequence>MQPFSRMLTYFVEVARQGSIRKASEKLNVSASAIDRQVLLAEEMLGVRLFNRLPGGMQLTSPGELMLRGALEWRRDFAAIERQIADLSGLRRGHVRLGIIGALATGFLPRLLARLRQDYPGVTVEVTVLANDAVGLAIAAGQVELGLCLNPRPSRETEIHAHREIPLGLALPPGHAFAQKPRPRFAWLAECEVIRPQEPLEIAELFDALEAASGLSITPVARANDISMIRALIRAGAGVSLMSQLDLAEDESAGRIVFVPLAEPLLRPTRLALCHGRHAPLSTAATLVLHAITAEEGWQF</sequence>
<dbReference type="GO" id="GO:0003677">
    <property type="term" value="F:DNA binding"/>
    <property type="evidence" value="ECO:0007669"/>
    <property type="project" value="UniProtKB-KW"/>
</dbReference>
<gene>
    <name evidence="6" type="ORF">JCM7686_pAMI4p264</name>
</gene>
<accession>S5XTW0</accession>
<dbReference type="InterPro" id="IPR000847">
    <property type="entry name" value="LysR_HTH_N"/>
</dbReference>
<dbReference type="PANTHER" id="PTHR30419">
    <property type="entry name" value="HTH-TYPE TRANSCRIPTIONAL REGULATOR YBHD"/>
    <property type="match status" value="1"/>
</dbReference>
<dbReference type="KEGG" id="pami:JCM7686_pAMI4p264"/>
<dbReference type="PANTHER" id="PTHR30419:SF8">
    <property type="entry name" value="NITROGEN ASSIMILATION TRANSCRIPTIONAL ACTIVATOR-RELATED"/>
    <property type="match status" value="1"/>
</dbReference>
<dbReference type="PATRIC" id="fig|1367847.3.peg.3908"/>
<feature type="domain" description="HTH lysR-type" evidence="5">
    <location>
        <begin position="8"/>
        <end position="60"/>
    </location>
</feature>
<comment type="similarity">
    <text evidence="1">Belongs to the LysR transcriptional regulatory family.</text>
</comment>
<dbReference type="InterPro" id="IPR036390">
    <property type="entry name" value="WH_DNA-bd_sf"/>
</dbReference>
<keyword evidence="3" id="KW-0238">DNA-binding</keyword>
<dbReference type="SUPFAM" id="SSF53850">
    <property type="entry name" value="Periplasmic binding protein-like II"/>
    <property type="match status" value="1"/>
</dbReference>
<keyword evidence="4" id="KW-0804">Transcription</keyword>
<evidence type="ECO:0000313" key="6">
    <source>
        <dbReference type="EMBL" id="AGT10954.1"/>
    </source>
</evidence>
<evidence type="ECO:0000313" key="7">
    <source>
        <dbReference type="Proteomes" id="UP000015480"/>
    </source>
</evidence>
<organism evidence="6 7">
    <name type="scientific">Paracoccus aminophilus JCM 7686</name>
    <dbReference type="NCBI Taxonomy" id="1367847"/>
    <lineage>
        <taxon>Bacteria</taxon>
        <taxon>Pseudomonadati</taxon>
        <taxon>Pseudomonadota</taxon>
        <taxon>Alphaproteobacteria</taxon>
        <taxon>Rhodobacterales</taxon>
        <taxon>Paracoccaceae</taxon>
        <taxon>Paracoccus</taxon>
    </lineage>
</organism>
<dbReference type="Gene3D" id="3.40.190.290">
    <property type="match status" value="1"/>
</dbReference>
<keyword evidence="7" id="KW-1185">Reference proteome</keyword>
<reference evidence="6 7" key="1">
    <citation type="journal article" date="2014" name="BMC Genomics">
        <title>Architecture and functions of a multipartite genome of the methylotrophic bacterium Paracoccus aminophilus JCM 7686, containing primary and secondary chromids.</title>
        <authorList>
            <person name="Dziewit L."/>
            <person name="Czarnecki J."/>
            <person name="Wibberg D."/>
            <person name="Radlinska M."/>
            <person name="Mrozek P."/>
            <person name="Szymczak M."/>
            <person name="Schluter A."/>
            <person name="Puhler A."/>
            <person name="Bartosik D."/>
        </authorList>
    </citation>
    <scope>NUCLEOTIDE SEQUENCE [LARGE SCALE GENOMIC DNA]</scope>
    <source>
        <strain evidence="6">JCM 7686</strain>
        <plasmid evidence="7">Plasmid pAMI4</plasmid>
    </source>
</reference>
<dbReference type="Pfam" id="PF03466">
    <property type="entry name" value="LysR_substrate"/>
    <property type="match status" value="1"/>
</dbReference>
<evidence type="ECO:0000256" key="4">
    <source>
        <dbReference type="ARBA" id="ARBA00023163"/>
    </source>
</evidence>
<protein>
    <submittedName>
        <fullName evidence="6">Transcriptional regulator, LysR family</fullName>
    </submittedName>
</protein>
<dbReference type="eggNOG" id="COG0583">
    <property type="taxonomic scope" value="Bacteria"/>
</dbReference>
<geneLocation type="plasmid" evidence="6 7">
    <name>pAMI4</name>
</geneLocation>
<name>S5XTW0_PARAH</name>
<evidence type="ECO:0000256" key="3">
    <source>
        <dbReference type="ARBA" id="ARBA00023125"/>
    </source>
</evidence>
<dbReference type="PROSITE" id="PS50931">
    <property type="entry name" value="HTH_LYSR"/>
    <property type="match status" value="1"/>
</dbReference>
<dbReference type="HOGENOM" id="CLU_039613_6_0_5"/>
<dbReference type="InterPro" id="IPR050950">
    <property type="entry name" value="HTH-type_LysR_regulators"/>
</dbReference>
<evidence type="ECO:0000256" key="2">
    <source>
        <dbReference type="ARBA" id="ARBA00023015"/>
    </source>
</evidence>
<dbReference type="InterPro" id="IPR005119">
    <property type="entry name" value="LysR_subst-bd"/>
</dbReference>
<dbReference type="RefSeq" id="WP_020952438.1">
    <property type="nucleotide sequence ID" value="NC_022049.1"/>
</dbReference>
<keyword evidence="6" id="KW-0614">Plasmid</keyword>
<dbReference type="GO" id="GO:0003700">
    <property type="term" value="F:DNA-binding transcription factor activity"/>
    <property type="evidence" value="ECO:0007669"/>
    <property type="project" value="InterPro"/>
</dbReference>
<dbReference type="Pfam" id="PF00126">
    <property type="entry name" value="HTH_1"/>
    <property type="match status" value="1"/>
</dbReference>
<dbReference type="Gene3D" id="1.10.10.10">
    <property type="entry name" value="Winged helix-like DNA-binding domain superfamily/Winged helix DNA-binding domain"/>
    <property type="match status" value="1"/>
</dbReference>
<evidence type="ECO:0000259" key="5">
    <source>
        <dbReference type="PROSITE" id="PS50931"/>
    </source>
</evidence>
<dbReference type="Proteomes" id="UP000015480">
    <property type="component" value="Plasmid pAMI4"/>
</dbReference>
<evidence type="ECO:0000256" key="1">
    <source>
        <dbReference type="ARBA" id="ARBA00009437"/>
    </source>
</evidence>